<feature type="transmembrane region" description="Helical" evidence="5">
    <location>
        <begin position="81"/>
        <end position="102"/>
    </location>
</feature>
<keyword evidence="2 5" id="KW-0812">Transmembrane</keyword>
<evidence type="ECO:0000256" key="5">
    <source>
        <dbReference type="SAM" id="Phobius"/>
    </source>
</evidence>
<accession>A0A644TSP8</accession>
<evidence type="ECO:0000313" key="7">
    <source>
        <dbReference type="EMBL" id="MPL69984.1"/>
    </source>
</evidence>
<name>A0A644TSP8_9ZZZZ</name>
<protein>
    <recommendedName>
        <fullName evidence="6">Methylamine utilisation protein MauE domain-containing protein</fullName>
    </recommendedName>
</protein>
<keyword evidence="3 5" id="KW-1133">Transmembrane helix</keyword>
<evidence type="ECO:0000256" key="4">
    <source>
        <dbReference type="ARBA" id="ARBA00023136"/>
    </source>
</evidence>
<evidence type="ECO:0000259" key="6">
    <source>
        <dbReference type="Pfam" id="PF07291"/>
    </source>
</evidence>
<comment type="caution">
    <text evidence="7">The sequence shown here is derived from an EMBL/GenBank/DDBJ whole genome shotgun (WGS) entry which is preliminary data.</text>
</comment>
<evidence type="ECO:0000256" key="3">
    <source>
        <dbReference type="ARBA" id="ARBA00022989"/>
    </source>
</evidence>
<evidence type="ECO:0000256" key="1">
    <source>
        <dbReference type="ARBA" id="ARBA00004141"/>
    </source>
</evidence>
<feature type="transmembrane region" description="Helical" evidence="5">
    <location>
        <begin position="122"/>
        <end position="139"/>
    </location>
</feature>
<organism evidence="7">
    <name type="scientific">bioreactor metagenome</name>
    <dbReference type="NCBI Taxonomy" id="1076179"/>
    <lineage>
        <taxon>unclassified sequences</taxon>
        <taxon>metagenomes</taxon>
        <taxon>ecological metagenomes</taxon>
    </lineage>
</organism>
<dbReference type="Pfam" id="PF07291">
    <property type="entry name" value="MauE"/>
    <property type="match status" value="1"/>
</dbReference>
<dbReference type="GO" id="GO:0016020">
    <property type="term" value="C:membrane"/>
    <property type="evidence" value="ECO:0007669"/>
    <property type="project" value="UniProtKB-SubCell"/>
</dbReference>
<sequence length="379" mass="43363">MKYLGRLFRIIVGLVFVFSGFVKSVDPYGTAYKITEYIGVFGLGGLIQAIPWLPIVISVTLCSLEFVVGLMLISGYFKKPINWLVALMMFFFTVLTFIDALTNKVTDCGCFGDAVKLTNWQTFWKNIILDVLLVLSFMWDKLKYSSKANRTYGRFYLILVGFLVLTFTIFNAVYEPMIDFRPWKEGNRMVPMPEDQKPPISYATYRNNSTNKEKEFGMEELMQAYKDDPDFATNWTFLNSRVINPNVIAADGFSMVGFVEQKDIAFEFLTYQGVSFIVTIVDLDVPSHKTMRKVSNFLRRAAEKGCQTAIITASPIAKWAEFTNKHDIKDIIIYSTDDKAIMTIMRSNPGIVMIKNGQVVKKYSWRLLPPVENINIDNQ</sequence>
<proteinExistence type="predicted"/>
<feature type="transmembrane region" description="Helical" evidence="5">
    <location>
        <begin position="151"/>
        <end position="174"/>
    </location>
</feature>
<comment type="subcellular location">
    <subcellularLocation>
        <location evidence="1">Membrane</location>
        <topology evidence="1">Multi-pass membrane protein</topology>
    </subcellularLocation>
</comment>
<reference evidence="7" key="1">
    <citation type="submission" date="2019-08" db="EMBL/GenBank/DDBJ databases">
        <authorList>
            <person name="Kucharzyk K."/>
            <person name="Murdoch R.W."/>
            <person name="Higgins S."/>
            <person name="Loffler F."/>
        </authorList>
    </citation>
    <scope>NUCLEOTIDE SEQUENCE</scope>
</reference>
<dbReference type="GO" id="GO:0030416">
    <property type="term" value="P:methylamine metabolic process"/>
    <property type="evidence" value="ECO:0007669"/>
    <property type="project" value="InterPro"/>
</dbReference>
<dbReference type="AlphaFoldDB" id="A0A644TSP8"/>
<keyword evidence="4 5" id="KW-0472">Membrane</keyword>
<gene>
    <name evidence="7" type="ORF">SDC9_15735</name>
</gene>
<feature type="domain" description="Methylamine utilisation protein MauE" evidence="6">
    <location>
        <begin position="1"/>
        <end position="136"/>
    </location>
</feature>
<dbReference type="EMBL" id="VSSQ01000050">
    <property type="protein sequence ID" value="MPL69984.1"/>
    <property type="molecule type" value="Genomic_DNA"/>
</dbReference>
<dbReference type="NCBIfam" id="NF045576">
    <property type="entry name" value="BT_3928_fam"/>
    <property type="match status" value="1"/>
</dbReference>
<dbReference type="InterPro" id="IPR009908">
    <property type="entry name" value="Methylamine_util_MauE"/>
</dbReference>
<evidence type="ECO:0000256" key="2">
    <source>
        <dbReference type="ARBA" id="ARBA00022692"/>
    </source>
</evidence>
<feature type="transmembrane region" description="Helical" evidence="5">
    <location>
        <begin position="7"/>
        <end position="25"/>
    </location>
</feature>